<keyword evidence="1" id="KW-1133">Transmembrane helix</keyword>
<dbReference type="KEGG" id="mefw:F1737_02725"/>
<protein>
    <submittedName>
        <fullName evidence="2">DUF4013 domain-containing protein</fullName>
    </submittedName>
</protein>
<feature type="transmembrane region" description="Helical" evidence="1">
    <location>
        <begin position="198"/>
        <end position="219"/>
    </location>
</feature>
<reference evidence="2 3" key="1">
    <citation type="submission" date="2019-09" db="EMBL/GenBank/DDBJ databases">
        <title>The complete genome of Methanoplanus sp. FWC-SCC4.</title>
        <authorList>
            <person name="Chen S.-C."/>
            <person name="Zhou Y.-Z."/>
            <person name="Lai M.-C."/>
        </authorList>
    </citation>
    <scope>NUCLEOTIDE SEQUENCE [LARGE SCALE GENOMIC DNA]</scope>
    <source>
        <strain evidence="2 3">FWC-SCC4</strain>
    </source>
</reference>
<sequence>MAKDIIGDAFAYTKDSIAGDFMKVILLLVCSFIQGITLNLVPLLNGYVYRIYSGVRPAPEIDRWGELFVQGWKMNIVTLLYMIPAIIIAMVFGIFAIFPAAMGAFSTGDAGSILVFSEFFLGIMLTGVVILLLTLFMTMGLVRLGKTDSIGEAFNISAINDQISKGLGWLGYIGYWILLWIISLIFIAILFVLMVIPLFGWILALILLPIWNIFVARFITNIYEAGD</sequence>
<gene>
    <name evidence="2" type="ORF">F1737_02725</name>
</gene>
<keyword evidence="3" id="KW-1185">Reference proteome</keyword>
<name>A0AA97I3W3_9EURY</name>
<evidence type="ECO:0000313" key="2">
    <source>
        <dbReference type="EMBL" id="WOF15676.1"/>
    </source>
</evidence>
<dbReference type="Pfam" id="PF13197">
    <property type="entry name" value="DUF4013"/>
    <property type="match status" value="1"/>
</dbReference>
<accession>A0AA97I3W3</accession>
<dbReference type="GeneID" id="85229048"/>
<organism evidence="2 3">
    <name type="scientific">Methanochimaera problematica</name>
    <dbReference type="NCBI Taxonomy" id="2609417"/>
    <lineage>
        <taxon>Archaea</taxon>
        <taxon>Methanobacteriati</taxon>
        <taxon>Methanobacteriota</taxon>
        <taxon>Stenosarchaea group</taxon>
        <taxon>Methanomicrobia</taxon>
        <taxon>Methanomicrobiales</taxon>
        <taxon>Methanomicrobiaceae</taxon>
        <taxon>Methanochimaera</taxon>
    </lineage>
</organism>
<keyword evidence="1" id="KW-0472">Membrane</keyword>
<keyword evidence="1" id="KW-0812">Transmembrane</keyword>
<dbReference type="Proteomes" id="UP001301797">
    <property type="component" value="Chromosome"/>
</dbReference>
<dbReference type="RefSeq" id="WP_317137249.1">
    <property type="nucleotide sequence ID" value="NZ_CP043875.1"/>
</dbReference>
<dbReference type="AlphaFoldDB" id="A0AA97I3W3"/>
<dbReference type="EMBL" id="CP043875">
    <property type="protein sequence ID" value="WOF15676.1"/>
    <property type="molecule type" value="Genomic_DNA"/>
</dbReference>
<proteinExistence type="predicted"/>
<evidence type="ECO:0000313" key="3">
    <source>
        <dbReference type="Proteomes" id="UP001301797"/>
    </source>
</evidence>
<evidence type="ECO:0000256" key="1">
    <source>
        <dbReference type="SAM" id="Phobius"/>
    </source>
</evidence>
<dbReference type="InterPro" id="IPR025098">
    <property type="entry name" value="DUF4013"/>
</dbReference>
<feature type="transmembrane region" description="Helical" evidence="1">
    <location>
        <begin position="113"/>
        <end position="136"/>
    </location>
</feature>
<feature type="transmembrane region" description="Helical" evidence="1">
    <location>
        <begin position="79"/>
        <end position="101"/>
    </location>
</feature>
<feature type="transmembrane region" description="Helical" evidence="1">
    <location>
        <begin position="169"/>
        <end position="192"/>
    </location>
</feature>
<feature type="transmembrane region" description="Helical" evidence="1">
    <location>
        <begin position="24"/>
        <end position="48"/>
    </location>
</feature>